<evidence type="ECO:0000256" key="4">
    <source>
        <dbReference type="RuleBase" id="RU365031"/>
    </source>
</evidence>
<evidence type="ECO:0000256" key="1">
    <source>
        <dbReference type="ARBA" id="ARBA00006383"/>
    </source>
</evidence>
<proteinExistence type="inferred from homology"/>
<evidence type="ECO:0000256" key="2">
    <source>
        <dbReference type="ARBA" id="ARBA00022679"/>
    </source>
</evidence>
<keyword evidence="2 4" id="KW-0808">Transferase</keyword>
<dbReference type="InterPro" id="IPR003679">
    <property type="entry name" value="Amioglycoside_AcTrfase"/>
</dbReference>
<keyword evidence="6" id="KW-1185">Reference proteome</keyword>
<evidence type="ECO:0000313" key="5">
    <source>
        <dbReference type="EMBL" id="QPC46561.1"/>
    </source>
</evidence>
<dbReference type="AlphaFoldDB" id="A0A7S8CAS9"/>
<comment type="catalytic activity">
    <reaction evidence="4">
        <text>a 2-deoxystreptamine antibiotic + acetyl-CoA = an N(3)-acetyl-2-deoxystreptamine antibiotic + CoA + H(+)</text>
        <dbReference type="Rhea" id="RHEA:12665"/>
        <dbReference type="ChEBI" id="CHEBI:15378"/>
        <dbReference type="ChEBI" id="CHEBI:57287"/>
        <dbReference type="ChEBI" id="CHEBI:57288"/>
        <dbReference type="ChEBI" id="CHEBI:57921"/>
        <dbReference type="ChEBI" id="CHEBI:77452"/>
        <dbReference type="EC" id="2.3.1.81"/>
    </reaction>
</comment>
<sequence>MEKYYLANYIHEVMNMVQKNMVTKTELVRVLKQLLPDNCSSVIIHTSLSSIGYIPGGTQSYIDAWIEVMSNEGTIIMPAQNANNSDPSFWKNPPVPKEWWQTIRDEMPAYRKDITPTAYIGKVPETFRQYPGVERSSHPTCSFAALGPLATYFMGTHPLDDCFNLDSPLGRIIEKDTWCALVGVGYDACTAMHLGEALSGKLPLFTQGSAILNEKGKREWVNYLSREERSEDFPLIGNEFEKTYSGDVIKGKIGEANITLIKLKPLVEYTAKWFKEEVK</sequence>
<dbReference type="PANTHER" id="PTHR11104">
    <property type="entry name" value="AMINOGLYCOSIDE N3-ACETYLTRANSFERASE"/>
    <property type="match status" value="1"/>
</dbReference>
<evidence type="ECO:0000313" key="6">
    <source>
        <dbReference type="Proteomes" id="UP000593626"/>
    </source>
</evidence>
<dbReference type="SUPFAM" id="SSF110710">
    <property type="entry name" value="TTHA0583/YokD-like"/>
    <property type="match status" value="1"/>
</dbReference>
<accession>A0A7S8CAS9</accession>
<dbReference type="Proteomes" id="UP000593626">
    <property type="component" value="Chromosome"/>
</dbReference>
<gene>
    <name evidence="5" type="ORF">G8O30_06065</name>
</gene>
<dbReference type="KEGG" id="mcui:G8O30_06065"/>
<name>A0A7S8CAS9_9BACI</name>
<dbReference type="PANTHER" id="PTHR11104:SF0">
    <property type="entry name" value="SPBETA PROPHAGE-DERIVED AMINOGLYCOSIDE N(3')-ACETYLTRANSFERASE-LIKE PROTEIN YOKD"/>
    <property type="match status" value="1"/>
</dbReference>
<organism evidence="5 6">
    <name type="scientific">Mangrovibacillus cuniculi</name>
    <dbReference type="NCBI Taxonomy" id="2593652"/>
    <lineage>
        <taxon>Bacteria</taxon>
        <taxon>Bacillati</taxon>
        <taxon>Bacillota</taxon>
        <taxon>Bacilli</taxon>
        <taxon>Bacillales</taxon>
        <taxon>Bacillaceae</taxon>
        <taxon>Mangrovibacillus</taxon>
    </lineage>
</organism>
<protein>
    <recommendedName>
        <fullName evidence="4">Aminoglycoside N(3)-acetyltransferase</fullName>
        <ecNumber evidence="4">2.3.1.-</ecNumber>
    </recommendedName>
</protein>
<dbReference type="Pfam" id="PF02522">
    <property type="entry name" value="Antibiotic_NAT"/>
    <property type="match status" value="1"/>
</dbReference>
<dbReference type="GO" id="GO:0046353">
    <property type="term" value="F:aminoglycoside 3-N-acetyltransferase activity"/>
    <property type="evidence" value="ECO:0007669"/>
    <property type="project" value="UniProtKB-EC"/>
</dbReference>
<dbReference type="EC" id="2.3.1.-" evidence="4"/>
<reference evidence="5 6" key="1">
    <citation type="submission" date="2019-07" db="EMBL/GenBank/DDBJ databases">
        <title>Genome sequence of 2 isolates from Red Sea Mangroves.</title>
        <authorList>
            <person name="Sefrji F."/>
            <person name="Michoud G."/>
            <person name="Merlino G."/>
            <person name="Daffonchio D."/>
        </authorList>
    </citation>
    <scope>NUCLEOTIDE SEQUENCE [LARGE SCALE GENOMIC DNA]</scope>
    <source>
        <strain evidence="5 6">R1DC41</strain>
    </source>
</reference>
<evidence type="ECO:0000256" key="3">
    <source>
        <dbReference type="ARBA" id="ARBA00023315"/>
    </source>
</evidence>
<dbReference type="InterPro" id="IPR028345">
    <property type="entry name" value="Antibiotic_NAT-like"/>
</dbReference>
<dbReference type="GO" id="GO:0046677">
    <property type="term" value="P:response to antibiotic"/>
    <property type="evidence" value="ECO:0007669"/>
    <property type="project" value="UniProtKB-KW"/>
</dbReference>
<dbReference type="EMBL" id="CP049742">
    <property type="protein sequence ID" value="QPC46561.1"/>
    <property type="molecule type" value="Genomic_DNA"/>
</dbReference>
<keyword evidence="4" id="KW-0046">Antibiotic resistance</keyword>
<dbReference type="RefSeq" id="WP_239674085.1">
    <property type="nucleotide sequence ID" value="NZ_CP049742.1"/>
</dbReference>
<keyword evidence="3 4" id="KW-0012">Acyltransferase</keyword>
<comment type="similarity">
    <text evidence="1 4">Belongs to the antibiotic N-acetyltransferase family.</text>
</comment>